<dbReference type="RefSeq" id="WP_184623344.1">
    <property type="nucleotide sequence ID" value="NZ_JACHCC010000002.1"/>
</dbReference>
<evidence type="ECO:0000313" key="3">
    <source>
        <dbReference type="Proteomes" id="UP000521017"/>
    </source>
</evidence>
<organism evidence="2 3">
    <name type="scientific">Pedobacter cryoconitis</name>
    <dbReference type="NCBI Taxonomy" id="188932"/>
    <lineage>
        <taxon>Bacteria</taxon>
        <taxon>Pseudomonadati</taxon>
        <taxon>Bacteroidota</taxon>
        <taxon>Sphingobacteriia</taxon>
        <taxon>Sphingobacteriales</taxon>
        <taxon>Sphingobacteriaceae</taxon>
        <taxon>Pedobacter</taxon>
    </lineage>
</organism>
<evidence type="ECO:0000256" key="1">
    <source>
        <dbReference type="SAM" id="SignalP"/>
    </source>
</evidence>
<dbReference type="AlphaFoldDB" id="A0A7X0MHH3"/>
<accession>A0A7X0MHH3</accession>
<protein>
    <submittedName>
        <fullName evidence="2">Uncharacterized protein</fullName>
    </submittedName>
</protein>
<dbReference type="Proteomes" id="UP000521017">
    <property type="component" value="Unassembled WGS sequence"/>
</dbReference>
<sequence length="404" mass="44669">MKNYYLVLLVALFFSTNTKAANITKFIIQSQFLSNSTSLNVKPTEKTPFNVDVTLTRDLKSYGYENVDWILTVVFQKNGEPDLELSTPKAINGNDFIGGFMDFTVNATLPVGKTGGVVILKYSYIFYNNEGVPISNSRSIGVTNTSYKASIPVTPPPSAGFNIQNARLFMANPSGYDLRKADYLSGGQRNFGEQVWANIQGMTSLNGYLYVVQANNLHKVDKEGNFTLIGELGIWKNTEAVTSSTNGYLYIVQNSRIHKVDPTTGTYSILGNPEWANTDAIVAYNGYLFLAENGYLYKVNENTGTYIQLNDAEWAGTQGMASGADGWIYVVQNGYLHRVNAESGAFEVLGGHEWPNTNIKGVAFYDNSVYILQNYSLHRVNKVTGAFTVLGNREYSNSCHLTVL</sequence>
<evidence type="ECO:0000313" key="2">
    <source>
        <dbReference type="EMBL" id="MBB6498856.1"/>
    </source>
</evidence>
<feature type="chain" id="PRO_5030527295" evidence="1">
    <location>
        <begin position="21"/>
        <end position="404"/>
    </location>
</feature>
<reference evidence="2 3" key="1">
    <citation type="submission" date="2020-08" db="EMBL/GenBank/DDBJ databases">
        <title>Genomic Encyclopedia of Type Strains, Phase IV (KMG-V): Genome sequencing to study the core and pangenomes of soil and plant-associated prokaryotes.</title>
        <authorList>
            <person name="Whitman W."/>
        </authorList>
    </citation>
    <scope>NUCLEOTIDE SEQUENCE [LARGE SCALE GENOMIC DNA]</scope>
    <source>
        <strain evidence="2 3">M2T3</strain>
    </source>
</reference>
<name>A0A7X0MHH3_9SPHI</name>
<proteinExistence type="predicted"/>
<gene>
    <name evidence="2" type="ORF">HDF25_000993</name>
</gene>
<dbReference type="Gene3D" id="2.115.10.10">
    <property type="entry name" value="Tachylectin 2"/>
    <property type="match status" value="1"/>
</dbReference>
<comment type="caution">
    <text evidence="2">The sequence shown here is derived from an EMBL/GenBank/DDBJ whole genome shotgun (WGS) entry which is preliminary data.</text>
</comment>
<dbReference type="SUPFAM" id="SSF63825">
    <property type="entry name" value="YWTD domain"/>
    <property type="match status" value="1"/>
</dbReference>
<feature type="signal peptide" evidence="1">
    <location>
        <begin position="1"/>
        <end position="20"/>
    </location>
</feature>
<dbReference type="EMBL" id="JACHCC010000002">
    <property type="protein sequence ID" value="MBB6498856.1"/>
    <property type="molecule type" value="Genomic_DNA"/>
</dbReference>
<keyword evidence="1" id="KW-0732">Signal</keyword>